<evidence type="ECO:0000313" key="2">
    <source>
        <dbReference type="Proteomes" id="UP000770717"/>
    </source>
</evidence>
<accession>A0A8J6F534</accession>
<protein>
    <submittedName>
        <fullName evidence="1">Uncharacterized protein</fullName>
    </submittedName>
</protein>
<proteinExistence type="predicted"/>
<evidence type="ECO:0000313" key="1">
    <source>
        <dbReference type="EMBL" id="KAG9482153.1"/>
    </source>
</evidence>
<reference evidence="1" key="1">
    <citation type="thesis" date="2020" institute="ProQuest LLC" country="789 East Eisenhower Parkway, Ann Arbor, MI, USA">
        <title>Comparative Genomics and Chromosome Evolution.</title>
        <authorList>
            <person name="Mudd A.B."/>
        </authorList>
    </citation>
    <scope>NUCLEOTIDE SEQUENCE</scope>
    <source>
        <strain evidence="1">HN-11 Male</strain>
        <tissue evidence="1">Kidney and liver</tissue>
    </source>
</reference>
<name>A0A8J6F534_ELECQ</name>
<organism evidence="1 2">
    <name type="scientific">Eleutherodactylus coqui</name>
    <name type="common">Puerto Rican coqui</name>
    <dbReference type="NCBI Taxonomy" id="57060"/>
    <lineage>
        <taxon>Eukaryota</taxon>
        <taxon>Metazoa</taxon>
        <taxon>Chordata</taxon>
        <taxon>Craniata</taxon>
        <taxon>Vertebrata</taxon>
        <taxon>Euteleostomi</taxon>
        <taxon>Amphibia</taxon>
        <taxon>Batrachia</taxon>
        <taxon>Anura</taxon>
        <taxon>Neobatrachia</taxon>
        <taxon>Hyloidea</taxon>
        <taxon>Eleutherodactylidae</taxon>
        <taxon>Eleutherodactylinae</taxon>
        <taxon>Eleutherodactylus</taxon>
        <taxon>Eleutherodactylus</taxon>
    </lineage>
</organism>
<gene>
    <name evidence="1" type="ORF">GDO78_011051</name>
</gene>
<comment type="caution">
    <text evidence="1">The sequence shown here is derived from an EMBL/GenBank/DDBJ whole genome shotgun (WGS) entry which is preliminary data.</text>
</comment>
<sequence length="72" mass="8621">MKNLYSILEIFGQYFLCIQYTQESAECNKTALYLKYVQSNDFGFFLVDIFHFVIYVGLKKKSTKDVLKWLFQ</sequence>
<dbReference type="Proteomes" id="UP000770717">
    <property type="component" value="Unassembled WGS sequence"/>
</dbReference>
<dbReference type="AlphaFoldDB" id="A0A8J6F534"/>
<keyword evidence="2" id="KW-1185">Reference proteome</keyword>
<dbReference type="EMBL" id="WNTK01000006">
    <property type="protein sequence ID" value="KAG9482153.1"/>
    <property type="molecule type" value="Genomic_DNA"/>
</dbReference>